<evidence type="ECO:0000313" key="1">
    <source>
        <dbReference type="EMBL" id="MFC7292891.1"/>
    </source>
</evidence>
<dbReference type="EMBL" id="JBHTBR010000009">
    <property type="protein sequence ID" value="MFC7292891.1"/>
    <property type="molecule type" value="Genomic_DNA"/>
</dbReference>
<sequence length="195" mass="22023">MRHYFCCALTVALMLGCSYPNETKKSETITKSHMASGAFRILRDGKYFATVFPNDNEVSAFKRVVGLLEAAEIGQKNKSYKFNYNEALALLDTAGGTMRRRQAEELFVNFWGGYSSEDVNVGDYFGEYLGDQKLCFPDAIGQVGRGRTGNKKNIFYVRSVGVVMKHSSENSGCFDFDLDDARHYIQKTWHDAELQ</sequence>
<dbReference type="PROSITE" id="PS51257">
    <property type="entry name" value="PROKAR_LIPOPROTEIN"/>
    <property type="match status" value="1"/>
</dbReference>
<keyword evidence="2" id="KW-1185">Reference proteome</keyword>
<protein>
    <recommendedName>
        <fullName evidence="3">Lipoprotein</fullName>
    </recommendedName>
</protein>
<proteinExistence type="predicted"/>
<reference evidence="2" key="1">
    <citation type="journal article" date="2019" name="Int. J. Syst. Evol. Microbiol.">
        <title>The Global Catalogue of Microorganisms (GCM) 10K type strain sequencing project: providing services to taxonomists for standard genome sequencing and annotation.</title>
        <authorList>
            <consortium name="The Broad Institute Genomics Platform"/>
            <consortium name="The Broad Institute Genome Sequencing Center for Infectious Disease"/>
            <person name="Wu L."/>
            <person name="Ma J."/>
        </authorList>
    </citation>
    <scope>NUCLEOTIDE SEQUENCE [LARGE SCALE GENOMIC DNA]</scope>
    <source>
        <strain evidence="2">CCUG 51308</strain>
    </source>
</reference>
<gene>
    <name evidence="1" type="ORF">ACFQS8_14805</name>
</gene>
<evidence type="ECO:0008006" key="3">
    <source>
        <dbReference type="Google" id="ProtNLM"/>
    </source>
</evidence>
<name>A0ABW2IPV1_9PROT</name>
<evidence type="ECO:0000313" key="2">
    <source>
        <dbReference type="Proteomes" id="UP001596492"/>
    </source>
</evidence>
<dbReference type="RefSeq" id="WP_382168790.1">
    <property type="nucleotide sequence ID" value="NZ_JBHTBR010000009.1"/>
</dbReference>
<comment type="caution">
    <text evidence="1">The sequence shown here is derived from an EMBL/GenBank/DDBJ whole genome shotgun (WGS) entry which is preliminary data.</text>
</comment>
<dbReference type="Proteomes" id="UP001596492">
    <property type="component" value="Unassembled WGS sequence"/>
</dbReference>
<organism evidence="1 2">
    <name type="scientific">Hirschia litorea</name>
    <dbReference type="NCBI Taxonomy" id="1199156"/>
    <lineage>
        <taxon>Bacteria</taxon>
        <taxon>Pseudomonadati</taxon>
        <taxon>Pseudomonadota</taxon>
        <taxon>Alphaproteobacteria</taxon>
        <taxon>Hyphomonadales</taxon>
        <taxon>Hyphomonadaceae</taxon>
        <taxon>Hirschia</taxon>
    </lineage>
</organism>
<accession>A0ABW2IPV1</accession>